<name>A0ABR4DTV5_9PEZI</name>
<feature type="compositionally biased region" description="Polar residues" evidence="1">
    <location>
        <begin position="33"/>
        <end position="57"/>
    </location>
</feature>
<dbReference type="EMBL" id="JBAWTH010000174">
    <property type="protein sequence ID" value="KAL2273753.1"/>
    <property type="molecule type" value="Genomic_DNA"/>
</dbReference>
<evidence type="ECO:0000313" key="3">
    <source>
        <dbReference type="Proteomes" id="UP001600888"/>
    </source>
</evidence>
<dbReference type="Proteomes" id="UP001600888">
    <property type="component" value="Unassembled WGS sequence"/>
</dbReference>
<proteinExistence type="predicted"/>
<comment type="caution">
    <text evidence="2">The sequence shown here is derived from an EMBL/GenBank/DDBJ whole genome shotgun (WGS) entry which is preliminary data.</text>
</comment>
<evidence type="ECO:0000256" key="1">
    <source>
        <dbReference type="SAM" id="MobiDB-lite"/>
    </source>
</evidence>
<evidence type="ECO:0000313" key="2">
    <source>
        <dbReference type="EMBL" id="KAL2273753.1"/>
    </source>
</evidence>
<sequence length="258" mass="28063">MEDVSLFLDAPSPSHSYLYTFSDQDQFLDASRSETQSSATSPYDMTFSRDYTGSDTMPSPDVEGEDGSLSPHDQTSATQLKPAAKRKRENRYKNAPPSVLSPLQTAPPSTKPRLAKSLPGAQGPTDQGPGADAQRRQGAQRRAQPGLRRTAGRIPQAQDLVGQRAASASSADPHVVPGRGSAAARPRGLRGPDHVGHARRQRPGRVPLPRGRELLHVRSAPRLPSDERERNESTPAPCYFRGGFWTRRLGRDAAAQRD</sequence>
<reference evidence="2 3" key="1">
    <citation type="submission" date="2024-03" db="EMBL/GenBank/DDBJ databases">
        <title>A high-quality draft genome sequence of Diaporthe vaccinii, a causative agent of upright dieback and viscid rot disease in cranberry plants.</title>
        <authorList>
            <person name="Sarrasin M."/>
            <person name="Lang B.F."/>
            <person name="Burger G."/>
        </authorList>
    </citation>
    <scope>NUCLEOTIDE SEQUENCE [LARGE SCALE GENOMIC DNA]</scope>
    <source>
        <strain evidence="2 3">IS7</strain>
    </source>
</reference>
<protein>
    <submittedName>
        <fullName evidence="2">Uncharacterized protein</fullName>
    </submittedName>
</protein>
<feature type="region of interest" description="Disordered" evidence="1">
    <location>
        <begin position="30"/>
        <end position="242"/>
    </location>
</feature>
<organism evidence="2 3">
    <name type="scientific">Diaporthe vaccinii</name>
    <dbReference type="NCBI Taxonomy" id="105482"/>
    <lineage>
        <taxon>Eukaryota</taxon>
        <taxon>Fungi</taxon>
        <taxon>Dikarya</taxon>
        <taxon>Ascomycota</taxon>
        <taxon>Pezizomycotina</taxon>
        <taxon>Sordariomycetes</taxon>
        <taxon>Sordariomycetidae</taxon>
        <taxon>Diaporthales</taxon>
        <taxon>Diaporthaceae</taxon>
        <taxon>Diaporthe</taxon>
        <taxon>Diaporthe eres species complex</taxon>
    </lineage>
</organism>
<keyword evidence="3" id="KW-1185">Reference proteome</keyword>
<feature type="compositionally biased region" description="Low complexity" evidence="1">
    <location>
        <begin position="127"/>
        <end position="149"/>
    </location>
</feature>
<accession>A0ABR4DTV5</accession>
<gene>
    <name evidence="2" type="ORF">FJTKL_04135</name>
</gene>